<dbReference type="Pfam" id="PF01210">
    <property type="entry name" value="NAD_Gly3P_dh_N"/>
    <property type="match status" value="1"/>
</dbReference>
<keyword evidence="3" id="KW-1185">Reference proteome</keyword>
<evidence type="ECO:0000259" key="1">
    <source>
        <dbReference type="Pfam" id="PF01210"/>
    </source>
</evidence>
<name>A0A3M6VCA7_9STRA</name>
<dbReference type="GO" id="GO:0046168">
    <property type="term" value="P:glycerol-3-phosphate catabolic process"/>
    <property type="evidence" value="ECO:0007669"/>
    <property type="project" value="InterPro"/>
</dbReference>
<reference evidence="2 3" key="1">
    <citation type="submission" date="2018-06" db="EMBL/GenBank/DDBJ databases">
        <title>Comparative genomics of downy mildews reveals potential adaptations to biotrophy.</title>
        <authorList>
            <person name="Fletcher K."/>
            <person name="Klosterman S.J."/>
            <person name="Derevnina L."/>
            <person name="Martin F."/>
            <person name="Koike S."/>
            <person name="Reyes Chin-Wo S."/>
            <person name="Mou B."/>
            <person name="Michelmore R."/>
        </authorList>
    </citation>
    <scope>NUCLEOTIDE SEQUENCE [LARGE SCALE GENOMIC DNA]</scope>
    <source>
        <strain evidence="2 3">R14</strain>
    </source>
</reference>
<dbReference type="AlphaFoldDB" id="A0A3M6VCA7"/>
<dbReference type="Gene3D" id="3.40.50.720">
    <property type="entry name" value="NAD(P)-binding Rossmann-like Domain"/>
    <property type="match status" value="1"/>
</dbReference>
<sequence>MSSDEVVKVKVDVVAAGAFGIAMATLAARRKHDVMIYARDRNVVQVINETHRSPVADAKMVILCLPAQLTPIPWPTPCQYLDKCCAGDHVQVTIFQDKAATG</sequence>
<organism evidence="2 3">
    <name type="scientific">Peronospora effusa</name>
    <dbReference type="NCBI Taxonomy" id="542832"/>
    <lineage>
        <taxon>Eukaryota</taxon>
        <taxon>Sar</taxon>
        <taxon>Stramenopiles</taxon>
        <taxon>Oomycota</taxon>
        <taxon>Peronosporomycetes</taxon>
        <taxon>Peronosporales</taxon>
        <taxon>Peronosporaceae</taxon>
        <taxon>Peronospora</taxon>
    </lineage>
</organism>
<dbReference type="GO" id="GO:0051287">
    <property type="term" value="F:NAD binding"/>
    <property type="evidence" value="ECO:0007669"/>
    <property type="project" value="InterPro"/>
</dbReference>
<feature type="domain" description="Glycerol-3-phosphate dehydrogenase NAD-dependent N-terminal" evidence="1">
    <location>
        <begin position="10"/>
        <end position="54"/>
    </location>
</feature>
<dbReference type="GO" id="GO:0016616">
    <property type="term" value="F:oxidoreductase activity, acting on the CH-OH group of donors, NAD or NADP as acceptor"/>
    <property type="evidence" value="ECO:0007669"/>
    <property type="project" value="InterPro"/>
</dbReference>
<accession>A0A3M6VCA7</accession>
<comment type="caution">
    <text evidence="2">The sequence shown here is derived from an EMBL/GenBank/DDBJ whole genome shotgun (WGS) entry which is preliminary data.</text>
</comment>
<dbReference type="Proteomes" id="UP000282087">
    <property type="component" value="Unassembled WGS sequence"/>
</dbReference>
<dbReference type="SUPFAM" id="SSF51735">
    <property type="entry name" value="NAD(P)-binding Rossmann-fold domains"/>
    <property type="match status" value="1"/>
</dbReference>
<evidence type="ECO:0000313" key="3">
    <source>
        <dbReference type="Proteomes" id="UP000282087"/>
    </source>
</evidence>
<dbReference type="EMBL" id="QLLG01000382">
    <property type="protein sequence ID" value="RMX63631.1"/>
    <property type="molecule type" value="Genomic_DNA"/>
</dbReference>
<protein>
    <recommendedName>
        <fullName evidence="1">Glycerol-3-phosphate dehydrogenase NAD-dependent N-terminal domain-containing protein</fullName>
    </recommendedName>
</protein>
<proteinExistence type="predicted"/>
<gene>
    <name evidence="2" type="ORF">DD238_007773</name>
</gene>
<dbReference type="InterPro" id="IPR011128">
    <property type="entry name" value="G3P_DH_NAD-dep_N"/>
</dbReference>
<dbReference type="STRING" id="542832.A0A3M6VCA7"/>
<dbReference type="InterPro" id="IPR036291">
    <property type="entry name" value="NAD(P)-bd_dom_sf"/>
</dbReference>
<evidence type="ECO:0000313" key="2">
    <source>
        <dbReference type="EMBL" id="RMX63631.1"/>
    </source>
</evidence>
<dbReference type="OrthoDB" id="10263760at2759"/>